<reference evidence="1 2" key="1">
    <citation type="submission" date="2014-12" db="EMBL/GenBank/DDBJ databases">
        <title>Frankia sp. BMG5.1 draft genome.</title>
        <authorList>
            <person name="Gtari M."/>
            <person name="Ghodhbane-Gtari F."/>
            <person name="Nouioui I."/>
            <person name="Ktari A."/>
            <person name="Hezbri K."/>
            <person name="Mimouni W."/>
            <person name="Sbissi I."/>
            <person name="Ayari A."/>
            <person name="Yamanaka T."/>
            <person name="Normand P."/>
            <person name="Tisa L.S."/>
            <person name="Boudabous A."/>
        </authorList>
    </citation>
    <scope>NUCLEOTIDE SEQUENCE [LARGE SCALE GENOMIC DNA]</scope>
    <source>
        <strain evidence="1 2">BMG5.1</strain>
    </source>
</reference>
<evidence type="ECO:0000313" key="2">
    <source>
        <dbReference type="Proteomes" id="UP000035425"/>
    </source>
</evidence>
<organism evidence="1 2">
    <name type="scientific">Protofrankia coriariae</name>
    <dbReference type="NCBI Taxonomy" id="1562887"/>
    <lineage>
        <taxon>Bacteria</taxon>
        <taxon>Bacillati</taxon>
        <taxon>Actinomycetota</taxon>
        <taxon>Actinomycetes</taxon>
        <taxon>Frankiales</taxon>
        <taxon>Frankiaceae</taxon>
        <taxon>Protofrankia</taxon>
    </lineage>
</organism>
<dbReference type="InterPro" id="IPR038666">
    <property type="entry name" value="SSP1_head-tail_sf"/>
</dbReference>
<sequence>MIGHWLNRTLQVWRPTRTQDGAGGYRTVYVRQPSDVRAKVDQPSDAERLLAVQTQSEQTDGIYLLPTDDVRRGDELRDPDSGEVWRVAGVMRPSSVRYRKAHGELVQSEGETNG</sequence>
<dbReference type="Pfam" id="PF05521">
    <property type="entry name" value="Phage_HCP"/>
    <property type="match status" value="1"/>
</dbReference>
<comment type="caution">
    <text evidence="1">The sequence shown here is derived from an EMBL/GenBank/DDBJ whole genome shotgun (WGS) entry which is preliminary data.</text>
</comment>
<dbReference type="EMBL" id="JWIO01000014">
    <property type="protein sequence ID" value="KLL11584.1"/>
    <property type="molecule type" value="Genomic_DNA"/>
</dbReference>
<dbReference type="InterPro" id="IPR008767">
    <property type="entry name" value="Phage_SPP1_head-tail_adaptor"/>
</dbReference>
<dbReference type="Gene3D" id="2.40.10.270">
    <property type="entry name" value="Bacteriophage SPP1 head-tail adaptor protein"/>
    <property type="match status" value="1"/>
</dbReference>
<gene>
    <name evidence="1" type="ORF">FrCorBMG51_11155</name>
</gene>
<dbReference type="RefSeq" id="WP_047222944.1">
    <property type="nucleotide sequence ID" value="NZ_JWIO01000014.1"/>
</dbReference>
<name>A0ABR5F4G9_9ACTN</name>
<proteinExistence type="predicted"/>
<keyword evidence="2" id="KW-1185">Reference proteome</keyword>
<accession>A0ABR5F4G9</accession>
<protein>
    <submittedName>
        <fullName evidence="1">Head-tail adaptor protein</fullName>
    </submittedName>
</protein>
<dbReference type="Proteomes" id="UP000035425">
    <property type="component" value="Unassembled WGS sequence"/>
</dbReference>
<evidence type="ECO:0000313" key="1">
    <source>
        <dbReference type="EMBL" id="KLL11584.1"/>
    </source>
</evidence>